<dbReference type="InterPro" id="IPR006680">
    <property type="entry name" value="Amidohydro-rel"/>
</dbReference>
<dbReference type="EMBL" id="KV424087">
    <property type="protein sequence ID" value="KZT51863.1"/>
    <property type="molecule type" value="Genomic_DNA"/>
</dbReference>
<dbReference type="PANTHER" id="PTHR43135:SF3">
    <property type="entry name" value="ALPHA-D-RIBOSE 1-METHYLPHOSPHONATE 5-TRIPHOSPHATE DIPHOSPHATASE"/>
    <property type="match status" value="1"/>
</dbReference>
<dbReference type="SUPFAM" id="SSF51338">
    <property type="entry name" value="Composite domain of metallo-dependent hydrolases"/>
    <property type="match status" value="1"/>
</dbReference>
<proteinExistence type="predicted"/>
<evidence type="ECO:0000313" key="2">
    <source>
        <dbReference type="EMBL" id="KZT51863.1"/>
    </source>
</evidence>
<dbReference type="AlphaFoldDB" id="A0A165D1I0"/>
<dbReference type="InterPro" id="IPR057744">
    <property type="entry name" value="OTAase-like"/>
</dbReference>
<dbReference type="InterPro" id="IPR051781">
    <property type="entry name" value="Metallo-dep_Hydrolase"/>
</dbReference>
<dbReference type="SUPFAM" id="SSF51556">
    <property type="entry name" value="Metallo-dependent hydrolases"/>
    <property type="match status" value="1"/>
</dbReference>
<feature type="domain" description="Amidohydrolase-related" evidence="1">
    <location>
        <begin position="54"/>
        <end position="360"/>
    </location>
</feature>
<dbReference type="InterPro" id="IPR032466">
    <property type="entry name" value="Metal_Hydrolase"/>
</dbReference>
<dbReference type="Pfam" id="PF01979">
    <property type="entry name" value="Amidohydro_1"/>
    <property type="match status" value="1"/>
</dbReference>
<sequence>MLLICSNVFDPNVKGLAADQTIVVDETSGLIADVRSTTESDLKADKLIDLRGMTVLPGFGDAHVHLFLHPYSEISWMDQVTKQTITERTVRAVNHSKATLMAGFTAVRDLGTEGALDADLALRKCISTPVSLIPGPRYYCVTRAIVSTGSYGPKGELNPSANNVDGAMGADVADGLEECRKAVRRQVGAGADWIKIYADYGFRSRMGAIAPKIAVANRPLWAEEEMKMMIDTAHALGVRVAAHASLAESIKVVARLGVDTVEHGYEADQEALDAMAKYGTIWVPTLGAYYTMRSAGNDWKWQKAQATFKKGLATKGLKIAVGGDTGVFSHGQNCLEMQLMHQMGMPWKDVLHAATIVSWEAIRGMEFHGEESEANLEILVKAAQSSSAEKYGDNALPFGNLRPGYAADIIATSGDLENAFDEAIEPKKIEFVMKGGKVYKPEGQAV</sequence>
<dbReference type="OrthoDB" id="5595695at2759"/>
<dbReference type="Gene3D" id="2.30.40.10">
    <property type="entry name" value="Urease, subunit C, domain 1"/>
    <property type="match status" value="1"/>
</dbReference>
<name>A0A165D1I0_9BASI</name>
<dbReference type="InterPro" id="IPR011059">
    <property type="entry name" value="Metal-dep_hydrolase_composite"/>
</dbReference>
<organism evidence="2 3">
    <name type="scientific">Calocera cornea HHB12733</name>
    <dbReference type="NCBI Taxonomy" id="1353952"/>
    <lineage>
        <taxon>Eukaryota</taxon>
        <taxon>Fungi</taxon>
        <taxon>Dikarya</taxon>
        <taxon>Basidiomycota</taxon>
        <taxon>Agaricomycotina</taxon>
        <taxon>Dacrymycetes</taxon>
        <taxon>Dacrymycetales</taxon>
        <taxon>Dacrymycetaceae</taxon>
        <taxon>Calocera</taxon>
    </lineage>
</organism>
<dbReference type="Proteomes" id="UP000076842">
    <property type="component" value="Unassembled WGS sequence"/>
</dbReference>
<evidence type="ECO:0000313" key="3">
    <source>
        <dbReference type="Proteomes" id="UP000076842"/>
    </source>
</evidence>
<dbReference type="STRING" id="1353952.A0A165D1I0"/>
<dbReference type="PANTHER" id="PTHR43135">
    <property type="entry name" value="ALPHA-D-RIBOSE 1-METHYLPHOSPHONATE 5-TRIPHOSPHATE DIPHOSPHATASE"/>
    <property type="match status" value="1"/>
</dbReference>
<dbReference type="CDD" id="cd01299">
    <property type="entry name" value="Met_dep_hydrolase_A"/>
    <property type="match status" value="1"/>
</dbReference>
<protein>
    <recommendedName>
        <fullName evidence="1">Amidohydrolase-related domain-containing protein</fullName>
    </recommendedName>
</protein>
<gene>
    <name evidence="2" type="ORF">CALCODRAFT_487574</name>
</gene>
<accession>A0A165D1I0</accession>
<keyword evidence="3" id="KW-1185">Reference proteome</keyword>
<reference evidence="2 3" key="1">
    <citation type="journal article" date="2016" name="Mol. Biol. Evol.">
        <title>Comparative Genomics of Early-Diverging Mushroom-Forming Fungi Provides Insights into the Origins of Lignocellulose Decay Capabilities.</title>
        <authorList>
            <person name="Nagy L.G."/>
            <person name="Riley R."/>
            <person name="Tritt A."/>
            <person name="Adam C."/>
            <person name="Daum C."/>
            <person name="Floudas D."/>
            <person name="Sun H."/>
            <person name="Yadav J.S."/>
            <person name="Pangilinan J."/>
            <person name="Larsson K.H."/>
            <person name="Matsuura K."/>
            <person name="Barry K."/>
            <person name="Labutti K."/>
            <person name="Kuo R."/>
            <person name="Ohm R.A."/>
            <person name="Bhattacharya S.S."/>
            <person name="Shirouzu T."/>
            <person name="Yoshinaga Y."/>
            <person name="Martin F.M."/>
            <person name="Grigoriev I.V."/>
            <person name="Hibbett D.S."/>
        </authorList>
    </citation>
    <scope>NUCLEOTIDE SEQUENCE [LARGE SCALE GENOMIC DNA]</scope>
    <source>
        <strain evidence="2 3">HHB12733</strain>
    </source>
</reference>
<dbReference type="InParanoid" id="A0A165D1I0"/>
<dbReference type="GO" id="GO:0016810">
    <property type="term" value="F:hydrolase activity, acting on carbon-nitrogen (but not peptide) bonds"/>
    <property type="evidence" value="ECO:0007669"/>
    <property type="project" value="InterPro"/>
</dbReference>
<dbReference type="Gene3D" id="3.20.20.140">
    <property type="entry name" value="Metal-dependent hydrolases"/>
    <property type="match status" value="1"/>
</dbReference>
<evidence type="ECO:0000259" key="1">
    <source>
        <dbReference type="Pfam" id="PF01979"/>
    </source>
</evidence>